<gene>
    <name evidence="2" type="ordered locus">Desmer_0179</name>
</gene>
<evidence type="ECO:0000256" key="1">
    <source>
        <dbReference type="SAM" id="Phobius"/>
    </source>
</evidence>
<dbReference type="RefSeq" id="WP_014901173.1">
    <property type="nucleotide sequence ID" value="NC_018515.1"/>
</dbReference>
<feature type="transmembrane region" description="Helical" evidence="1">
    <location>
        <begin position="12"/>
        <end position="40"/>
    </location>
</feature>
<protein>
    <submittedName>
        <fullName evidence="2">Uncharacterized protein</fullName>
    </submittedName>
</protein>
<evidence type="ECO:0000313" key="3">
    <source>
        <dbReference type="Proteomes" id="UP000005262"/>
    </source>
</evidence>
<feature type="transmembrane region" description="Helical" evidence="1">
    <location>
        <begin position="129"/>
        <end position="150"/>
    </location>
</feature>
<accession>J7IU84</accession>
<sequence>MKSRLAKDTLLIGAVSGIAAKLIQDLLGAIIIMFFLPSYLNCVRIAGGLLLTPEQVLSGMFWPTLLGLQIDMVVGVVVAIVAVLIFQHWGNDYYKIKGLMVGLIAWVLLYSTLSRFLSSVHPSGSVLQAELSFLTHIIFGLSLPSCIIWLRKFKNSNSHETQPE</sequence>
<name>J7IU84_DESMD</name>
<dbReference type="KEGG" id="dmi:Desmer_0179"/>
<keyword evidence="3" id="KW-1185">Reference proteome</keyword>
<reference evidence="3" key="2">
    <citation type="submission" date="2012-08" db="EMBL/GenBank/DDBJ databases">
        <title>Finished genome of Desulfosporosinus meridiei DSM 13257.</title>
        <authorList>
            <person name="Huntemann M."/>
            <person name="Wei C.-L."/>
            <person name="Han J."/>
            <person name="Detter J.C."/>
            <person name="Han C."/>
            <person name="Davenport K."/>
            <person name="Daligault H."/>
            <person name="Erkkila T."/>
            <person name="Gu W."/>
            <person name="Munk A.C.C."/>
            <person name="Teshima H."/>
            <person name="Xu Y."/>
            <person name="Chain P."/>
            <person name="Tapia R."/>
            <person name="Chen A."/>
            <person name="Krypides N."/>
            <person name="Mavromatis K."/>
            <person name="Markowitz V."/>
            <person name="Szeto E."/>
            <person name="Ivanova N."/>
            <person name="Mikhailova N."/>
            <person name="Ovchinnikova G."/>
            <person name="Pagani I."/>
            <person name="Pati A."/>
            <person name="Goodwin L."/>
            <person name="Peters L."/>
            <person name="Pitluck S."/>
            <person name="Woyke T."/>
            <person name="Pester M."/>
            <person name="Spring S."/>
            <person name="Ollivier B."/>
            <person name="Rattei T."/>
            <person name="Klenk H.-P."/>
            <person name="Wagner M."/>
            <person name="Loy A."/>
        </authorList>
    </citation>
    <scope>NUCLEOTIDE SEQUENCE [LARGE SCALE GENOMIC DNA]</scope>
    <source>
        <strain evidence="3">ATCC BAA-275 / DSM 13257 / NCIMB 13706 / S10</strain>
    </source>
</reference>
<proteinExistence type="predicted"/>
<keyword evidence="1" id="KW-0812">Transmembrane</keyword>
<dbReference type="AlphaFoldDB" id="J7IU84"/>
<feature type="transmembrane region" description="Helical" evidence="1">
    <location>
        <begin position="60"/>
        <end position="86"/>
    </location>
</feature>
<dbReference type="HOGENOM" id="CLU_1616354_0_0_9"/>
<keyword evidence="1" id="KW-0472">Membrane</keyword>
<keyword evidence="1" id="KW-1133">Transmembrane helix</keyword>
<evidence type="ECO:0000313" key="2">
    <source>
        <dbReference type="EMBL" id="AFQ42246.1"/>
    </source>
</evidence>
<feature type="transmembrane region" description="Helical" evidence="1">
    <location>
        <begin position="98"/>
        <end position="117"/>
    </location>
</feature>
<reference evidence="2 3" key="1">
    <citation type="journal article" date="2012" name="J. Bacteriol.">
        <title>Complete genome sequences of Desulfosporosinus orientis DSM765T, Desulfosporosinus youngiae DSM17734T, Desulfosporosinus meridiei DSM13257T, and Desulfosporosinus acidiphilus DSM22704T.</title>
        <authorList>
            <person name="Pester M."/>
            <person name="Brambilla E."/>
            <person name="Alazard D."/>
            <person name="Rattei T."/>
            <person name="Weinmaier T."/>
            <person name="Han J."/>
            <person name="Lucas S."/>
            <person name="Lapidus A."/>
            <person name="Cheng J.F."/>
            <person name="Goodwin L."/>
            <person name="Pitluck S."/>
            <person name="Peters L."/>
            <person name="Ovchinnikova G."/>
            <person name="Teshima H."/>
            <person name="Detter J.C."/>
            <person name="Han C.S."/>
            <person name="Tapia R."/>
            <person name="Land M.L."/>
            <person name="Hauser L."/>
            <person name="Kyrpides N.C."/>
            <person name="Ivanova N.N."/>
            <person name="Pagani I."/>
            <person name="Huntmann M."/>
            <person name="Wei C.L."/>
            <person name="Davenport K.W."/>
            <person name="Daligault H."/>
            <person name="Chain P.S."/>
            <person name="Chen A."/>
            <person name="Mavromatis K."/>
            <person name="Markowitz V."/>
            <person name="Szeto E."/>
            <person name="Mikhailova N."/>
            <person name="Pati A."/>
            <person name="Wagner M."/>
            <person name="Woyke T."/>
            <person name="Ollivier B."/>
            <person name="Klenk H.P."/>
            <person name="Spring S."/>
            <person name="Loy A."/>
        </authorList>
    </citation>
    <scope>NUCLEOTIDE SEQUENCE [LARGE SCALE GENOMIC DNA]</scope>
    <source>
        <strain evidence="3">ATCC BAA-275 / DSM 13257 / NCIMB 13706 / S10</strain>
    </source>
</reference>
<dbReference type="Proteomes" id="UP000005262">
    <property type="component" value="Chromosome"/>
</dbReference>
<organism evidence="2 3">
    <name type="scientific">Desulfosporosinus meridiei (strain ATCC BAA-275 / DSM 13257 / KCTC 12902 / NCIMB 13706 / S10)</name>
    <dbReference type="NCBI Taxonomy" id="768704"/>
    <lineage>
        <taxon>Bacteria</taxon>
        <taxon>Bacillati</taxon>
        <taxon>Bacillota</taxon>
        <taxon>Clostridia</taxon>
        <taxon>Eubacteriales</taxon>
        <taxon>Desulfitobacteriaceae</taxon>
        <taxon>Desulfosporosinus</taxon>
    </lineage>
</organism>
<dbReference type="OrthoDB" id="9825371at2"/>
<dbReference type="EMBL" id="CP003629">
    <property type="protein sequence ID" value="AFQ42246.1"/>
    <property type="molecule type" value="Genomic_DNA"/>
</dbReference>